<organism evidence="1 3">
    <name type="scientific">Methanobacterium veterum</name>
    <dbReference type="NCBI Taxonomy" id="408577"/>
    <lineage>
        <taxon>Archaea</taxon>
        <taxon>Methanobacteriati</taxon>
        <taxon>Methanobacteriota</taxon>
        <taxon>Methanomada group</taxon>
        <taxon>Methanobacteria</taxon>
        <taxon>Methanobacteriales</taxon>
        <taxon>Methanobacteriaceae</taxon>
        <taxon>Methanobacterium</taxon>
    </lineage>
</organism>
<dbReference type="EMBL" id="JAPVER010000018">
    <property type="protein sequence ID" value="MCZ3364527.1"/>
    <property type="molecule type" value="Genomic_DNA"/>
</dbReference>
<reference evidence="1" key="1">
    <citation type="submission" date="2022-12" db="EMBL/GenBank/DDBJ databases">
        <title>Reclassification of two methanogenic archaea species isolated from the Kolyma lowland permafrost.</title>
        <authorList>
            <person name="Trubitsyn V.E."/>
            <person name="Rivkina E.M."/>
            <person name="Shcherbakova V.A."/>
        </authorList>
    </citation>
    <scope>NUCLEOTIDE SEQUENCE</scope>
    <source>
        <strain evidence="1">M2</strain>
        <strain evidence="2">MK4</strain>
    </source>
</reference>
<dbReference type="AlphaFoldDB" id="A0A9E5DHV5"/>
<comment type="caution">
    <text evidence="1">The sequence shown here is derived from an EMBL/GenBank/DDBJ whole genome shotgun (WGS) entry which is preliminary data.</text>
</comment>
<dbReference type="EMBL" id="JAPVES010000030">
    <property type="protein sequence ID" value="MCZ3372280.1"/>
    <property type="molecule type" value="Genomic_DNA"/>
</dbReference>
<dbReference type="RefSeq" id="WP_048081307.1">
    <property type="nucleotide sequence ID" value="NZ_JAPVER010000018.1"/>
</dbReference>
<dbReference type="Proteomes" id="UP001068021">
    <property type="component" value="Unassembled WGS sequence"/>
</dbReference>
<proteinExistence type="predicted"/>
<dbReference type="Proteomes" id="UP001074446">
    <property type="component" value="Unassembled WGS sequence"/>
</dbReference>
<evidence type="ECO:0000313" key="3">
    <source>
        <dbReference type="Proteomes" id="UP001068021"/>
    </source>
</evidence>
<protein>
    <submittedName>
        <fullName evidence="1">Uncharacterized protein</fullName>
    </submittedName>
</protein>
<gene>
    <name evidence="2" type="ORF">O3H35_06515</name>
    <name evidence="1" type="ORF">O3H54_01405</name>
</gene>
<evidence type="ECO:0000313" key="2">
    <source>
        <dbReference type="EMBL" id="MCZ3372280.1"/>
    </source>
</evidence>
<accession>A0A9E5DHV5</accession>
<sequence length="70" mass="8094">MPLPETEYQKLINILNKYKTQYSLTIEEDLNDIIKSIELDAKISHKDLNKAKIKVLNTFKGPEIGVTFED</sequence>
<name>A0A9E5DHV5_9EURY</name>
<dbReference type="GeneID" id="300258642"/>
<keyword evidence="3" id="KW-1185">Reference proteome</keyword>
<evidence type="ECO:0000313" key="1">
    <source>
        <dbReference type="EMBL" id="MCZ3364527.1"/>
    </source>
</evidence>